<feature type="domain" description="Bromo" evidence="4">
    <location>
        <begin position="61"/>
        <end position="131"/>
    </location>
</feature>
<name>A0AAD7N6N7_9AGAR</name>
<evidence type="ECO:0000313" key="6">
    <source>
        <dbReference type="Proteomes" id="UP001215598"/>
    </source>
</evidence>
<feature type="compositionally biased region" description="Basic and acidic residues" evidence="3">
    <location>
        <begin position="365"/>
        <end position="375"/>
    </location>
</feature>
<dbReference type="Gene3D" id="1.20.920.10">
    <property type="entry name" value="Bromodomain-like"/>
    <property type="match status" value="1"/>
</dbReference>
<evidence type="ECO:0000256" key="3">
    <source>
        <dbReference type="SAM" id="MobiDB-lite"/>
    </source>
</evidence>
<dbReference type="PROSITE" id="PS50014">
    <property type="entry name" value="BROMODOMAIN_2"/>
    <property type="match status" value="1"/>
</dbReference>
<dbReference type="InterPro" id="IPR001487">
    <property type="entry name" value="Bromodomain"/>
</dbReference>
<dbReference type="GO" id="GO:0046695">
    <property type="term" value="C:SLIK (SAGA-like) complex"/>
    <property type="evidence" value="ECO:0007669"/>
    <property type="project" value="InterPro"/>
</dbReference>
<feature type="region of interest" description="Disordered" evidence="3">
    <location>
        <begin position="279"/>
        <end position="313"/>
    </location>
</feature>
<dbReference type="AlphaFoldDB" id="A0AAD7N6N7"/>
<gene>
    <name evidence="5" type="ORF">B0H16DRAFT_1889067</name>
</gene>
<dbReference type="PANTHER" id="PTHR47343">
    <property type="entry name" value="TRANSCRIPTIONAL ACTIVATOR SPT7"/>
    <property type="match status" value="1"/>
</dbReference>
<dbReference type="EMBL" id="JARKIB010000079">
    <property type="protein sequence ID" value="KAJ7746666.1"/>
    <property type="molecule type" value="Genomic_DNA"/>
</dbReference>
<comment type="caution">
    <text evidence="5">The sequence shown here is derived from an EMBL/GenBank/DDBJ whole genome shotgun (WGS) entry which is preliminary data.</text>
</comment>
<dbReference type="Gene3D" id="1.10.20.10">
    <property type="entry name" value="Histone, subunit A"/>
    <property type="match status" value="1"/>
</dbReference>
<dbReference type="GO" id="GO:0006357">
    <property type="term" value="P:regulation of transcription by RNA polymerase II"/>
    <property type="evidence" value="ECO:0007669"/>
    <property type="project" value="TreeGrafter"/>
</dbReference>
<dbReference type="InterPro" id="IPR036427">
    <property type="entry name" value="Bromodomain-like_sf"/>
</dbReference>
<dbReference type="InterPro" id="IPR009072">
    <property type="entry name" value="Histone-fold"/>
</dbReference>
<dbReference type="GO" id="GO:0046982">
    <property type="term" value="F:protein heterodimerization activity"/>
    <property type="evidence" value="ECO:0007669"/>
    <property type="project" value="InterPro"/>
</dbReference>
<dbReference type="GO" id="GO:0000124">
    <property type="term" value="C:SAGA complex"/>
    <property type="evidence" value="ECO:0007669"/>
    <property type="project" value="InterPro"/>
</dbReference>
<feature type="compositionally biased region" description="Low complexity" evidence="3">
    <location>
        <begin position="341"/>
        <end position="355"/>
    </location>
</feature>
<evidence type="ECO:0000256" key="2">
    <source>
        <dbReference type="PROSITE-ProRule" id="PRU00035"/>
    </source>
</evidence>
<proteinExistence type="predicted"/>
<dbReference type="GO" id="GO:0006325">
    <property type="term" value="P:chromatin organization"/>
    <property type="evidence" value="ECO:0007669"/>
    <property type="project" value="UniProtKB-ARBA"/>
</dbReference>
<dbReference type="InterPro" id="IPR037782">
    <property type="entry name" value="Spt7"/>
</dbReference>
<dbReference type="GO" id="GO:0005198">
    <property type="term" value="F:structural molecule activity"/>
    <property type="evidence" value="ECO:0007669"/>
    <property type="project" value="TreeGrafter"/>
</dbReference>
<dbReference type="CDD" id="cd22927">
    <property type="entry name" value="HFD_SPT7"/>
    <property type="match status" value="1"/>
</dbReference>
<dbReference type="PRINTS" id="PR00503">
    <property type="entry name" value="BROMODOMAIN"/>
</dbReference>
<keyword evidence="1 2" id="KW-0103">Bromodomain</keyword>
<dbReference type="CDD" id="cd05510">
    <property type="entry name" value="Bromo_SPT7_like"/>
    <property type="match status" value="1"/>
</dbReference>
<evidence type="ECO:0000259" key="4">
    <source>
        <dbReference type="PROSITE" id="PS50014"/>
    </source>
</evidence>
<feature type="region of interest" description="Disordered" evidence="3">
    <location>
        <begin position="336"/>
        <end position="375"/>
    </location>
</feature>
<organism evidence="5 6">
    <name type="scientific">Mycena metata</name>
    <dbReference type="NCBI Taxonomy" id="1033252"/>
    <lineage>
        <taxon>Eukaryota</taxon>
        <taxon>Fungi</taxon>
        <taxon>Dikarya</taxon>
        <taxon>Basidiomycota</taxon>
        <taxon>Agaricomycotina</taxon>
        <taxon>Agaricomycetes</taxon>
        <taxon>Agaricomycetidae</taxon>
        <taxon>Agaricales</taxon>
        <taxon>Marasmiineae</taxon>
        <taxon>Mycenaceae</taxon>
        <taxon>Mycena</taxon>
    </lineage>
</organism>
<keyword evidence="6" id="KW-1185">Reference proteome</keyword>
<dbReference type="Pfam" id="PF00439">
    <property type="entry name" value="Bromodomain"/>
    <property type="match status" value="1"/>
</dbReference>
<reference evidence="5" key="1">
    <citation type="submission" date="2023-03" db="EMBL/GenBank/DDBJ databases">
        <title>Massive genome expansion in bonnet fungi (Mycena s.s.) driven by repeated elements and novel gene families across ecological guilds.</title>
        <authorList>
            <consortium name="Lawrence Berkeley National Laboratory"/>
            <person name="Harder C.B."/>
            <person name="Miyauchi S."/>
            <person name="Viragh M."/>
            <person name="Kuo A."/>
            <person name="Thoen E."/>
            <person name="Andreopoulos B."/>
            <person name="Lu D."/>
            <person name="Skrede I."/>
            <person name="Drula E."/>
            <person name="Henrissat B."/>
            <person name="Morin E."/>
            <person name="Kohler A."/>
            <person name="Barry K."/>
            <person name="LaButti K."/>
            <person name="Morin E."/>
            <person name="Salamov A."/>
            <person name="Lipzen A."/>
            <person name="Mereny Z."/>
            <person name="Hegedus B."/>
            <person name="Baldrian P."/>
            <person name="Stursova M."/>
            <person name="Weitz H."/>
            <person name="Taylor A."/>
            <person name="Grigoriev I.V."/>
            <person name="Nagy L.G."/>
            <person name="Martin F."/>
            <person name="Kauserud H."/>
        </authorList>
    </citation>
    <scope>NUCLEOTIDE SEQUENCE</scope>
    <source>
        <strain evidence="5">CBHHK182m</strain>
    </source>
</reference>
<feature type="region of interest" description="Disordered" evidence="3">
    <location>
        <begin position="207"/>
        <end position="231"/>
    </location>
</feature>
<evidence type="ECO:0000256" key="1">
    <source>
        <dbReference type="ARBA" id="ARBA00023117"/>
    </source>
</evidence>
<dbReference type="InterPro" id="IPR018359">
    <property type="entry name" value="Bromodomain_CS"/>
</dbReference>
<feature type="compositionally biased region" description="Low complexity" evidence="3">
    <location>
        <begin position="878"/>
        <end position="888"/>
    </location>
</feature>
<evidence type="ECO:0000313" key="5">
    <source>
        <dbReference type="EMBL" id="KAJ7746666.1"/>
    </source>
</evidence>
<dbReference type="SMART" id="SM00297">
    <property type="entry name" value="BROMO"/>
    <property type="match status" value="1"/>
</dbReference>
<protein>
    <recommendedName>
        <fullName evidence="4">Bromo domain-containing protein</fullName>
    </recommendedName>
</protein>
<feature type="region of interest" description="Disordered" evidence="3">
    <location>
        <begin position="844"/>
        <end position="905"/>
    </location>
</feature>
<dbReference type="SUPFAM" id="SSF47370">
    <property type="entry name" value="Bromodomain"/>
    <property type="match status" value="1"/>
</dbReference>
<sequence length="905" mass="96573">MNNLLRTLSDSKAKAAYPECDLRLLLTTVKDGRRQAHDSKLTDPFYDSLEGLLLDLRTTSIDNHDAEAFLKPVSKAEVPDYYDVITNPMDLQTMLKKVKHKQYKSKREFKDDLDLIWSNCFTYNATETHPLRQCAKRLKLKADRLLRNITDRKERADPLIPAALGGGGPAPGAGSAFARSKSPFPPKPNGAFVNGTRPPTITIKPGVARKTASRTHSFSTGTAVKREQQTQQPFAEMPALVRTAEGMRAFAEAERGAGTDPTLLRSYLPADVELPVSVKLEEGEGDDPDAMQGVLGDKRPMRPRKRQRQDGDMAEGDPHLWWAAVHSDALLANGLPGIAHPRSSPSTSPVVSATPPRKRRKKKKEGKDKGGKGEKTLLGLMSTNIRTMRRLRHTHARFAALGLGSSGGGGDELEPALLPPMGMPPQPSMDGLLTMSDLPPPEEEEALVGTDEVDERPWGEDIGIGAAGRRRRRKGKARAGVGVGLSLVGTSQQVDEDDEEPEIDLGGANADQCMRWMGGKVLEHAGFQGTSTVALDVLASVTSEYMLNVGRTIRYLCDKYSQTMTPEEIILHTLFESGISRVQDLERYISDDVERYGARLGDLEKKLVGAYREVTAVDVLSDEGLFEDEEEEGGALTMGDFADALGEDYLGLRELGIAAEFGMQSLSIPKKLLRGKKRAMGSAANAAPAPPPLPFPLPPPFIPLTAGKVDSQIGLLRSYYMDRFTMLAAAQTASAAALQPLPPLRGPNILPTLPGPPGLLPGPPGAAPGPPDALPAVMPIPMAPPPPPPPPVVQPYHELPDDPPTPIQVKMGPIGQILLSKAGTKKKVAAVSSAGGAAVKVKPDPGGTLLGSGAGDTPKKKKKGATGVGTGNGRKKNVNGLGNGKNDGALMPPPPVPAPIVAAGV</sequence>
<accession>A0AAD7N6N7</accession>
<dbReference type="Proteomes" id="UP001215598">
    <property type="component" value="Unassembled WGS sequence"/>
</dbReference>
<dbReference type="PROSITE" id="PS00633">
    <property type="entry name" value="BROMODOMAIN_1"/>
    <property type="match status" value="1"/>
</dbReference>
<dbReference type="PANTHER" id="PTHR47343:SF1">
    <property type="entry name" value="TRANSCRIPTIONAL ACTIVATOR SPT7"/>
    <property type="match status" value="1"/>
</dbReference>